<proteinExistence type="predicted"/>
<sequence length="110" mass="12192">MENSERKTRDPVHPVIGRRGDERYAASDLAEFPNHQFLGRKIVKLGRQVRGPIRRRYPRTGTGGISHLEASMVDGGFQENGAAVRAAAGQQHRVQRVGDGKSGMEIPYLI</sequence>
<dbReference type="RefSeq" id="WP_306736538.1">
    <property type="nucleotide sequence ID" value="NZ_JANHAX010000004.1"/>
</dbReference>
<gene>
    <name evidence="1" type="ORF">NO357_15085</name>
</gene>
<reference evidence="1" key="1">
    <citation type="submission" date="2022-07" db="EMBL/GenBank/DDBJ databases">
        <authorList>
            <person name="Otstavnykh N."/>
            <person name="Isaeva M."/>
            <person name="Bystritskaya E."/>
        </authorList>
    </citation>
    <scope>NUCLEOTIDE SEQUENCE</scope>
    <source>
        <strain evidence="1">KCTC 52189</strain>
    </source>
</reference>
<evidence type="ECO:0000313" key="2">
    <source>
        <dbReference type="Proteomes" id="UP001226762"/>
    </source>
</evidence>
<evidence type="ECO:0000313" key="1">
    <source>
        <dbReference type="EMBL" id="MDQ2091226.1"/>
    </source>
</evidence>
<dbReference type="AlphaFoldDB" id="A0AAE3WDX6"/>
<name>A0AAE3WDX6_9RHOB</name>
<accession>A0AAE3WDX6</accession>
<organism evidence="1 2">
    <name type="scientific">Marimonas arenosa</name>
    <dbReference type="NCBI Taxonomy" id="1795305"/>
    <lineage>
        <taxon>Bacteria</taxon>
        <taxon>Pseudomonadati</taxon>
        <taxon>Pseudomonadota</taxon>
        <taxon>Alphaproteobacteria</taxon>
        <taxon>Rhodobacterales</taxon>
        <taxon>Paracoccaceae</taxon>
        <taxon>Marimonas</taxon>
    </lineage>
</organism>
<reference evidence="1" key="2">
    <citation type="submission" date="2023-02" db="EMBL/GenBank/DDBJ databases">
        <title>'Rhodoalgimonas zhirmunskyi' gen. nov., isolated from a red alga.</title>
        <authorList>
            <person name="Nedashkovskaya O.I."/>
            <person name="Otstavnykh N.Y."/>
            <person name="Bystritskaya E.P."/>
            <person name="Balabanova L.A."/>
            <person name="Isaeva M.P."/>
        </authorList>
    </citation>
    <scope>NUCLEOTIDE SEQUENCE</scope>
    <source>
        <strain evidence="1">KCTC 52189</strain>
    </source>
</reference>
<protein>
    <submittedName>
        <fullName evidence="1">Uncharacterized protein</fullName>
    </submittedName>
</protein>
<keyword evidence="2" id="KW-1185">Reference proteome</keyword>
<dbReference type="EMBL" id="JANHAX010000004">
    <property type="protein sequence ID" value="MDQ2091226.1"/>
    <property type="molecule type" value="Genomic_DNA"/>
</dbReference>
<dbReference type="Proteomes" id="UP001226762">
    <property type="component" value="Unassembled WGS sequence"/>
</dbReference>
<comment type="caution">
    <text evidence="1">The sequence shown here is derived from an EMBL/GenBank/DDBJ whole genome shotgun (WGS) entry which is preliminary data.</text>
</comment>